<dbReference type="SMART" id="SM00256">
    <property type="entry name" value="FBOX"/>
    <property type="match status" value="1"/>
</dbReference>
<dbReference type="InterPro" id="IPR001810">
    <property type="entry name" value="F-box_dom"/>
</dbReference>
<gene>
    <name evidence="3" type="ORF">V5N11_024878</name>
</gene>
<accession>A0ABD1BV22</accession>
<sequence>MMNREKVLDSIPIDLITEIHSRLPAKSVARFRCVSKLWCSMLRRPYFIDLFLTRSWARPRILFILQRGDEWSFFSSPQPQNPYDNSFVVADFHMKFFQHPGSASLAVTSGLVYFPSLQISKKIEDEAPVVCNPRTGQYMILPKLLRDKWSYSFLGYDPIDNQHKVLFMASPYSTDDHKILTLGTRNMCWRKLECSLTHDIWSREICINGVLYYLASPFDEKAETSPYVIVCFDVRSEKFKFIDIERFYIWSMLINYKGKLGGISWENVGNILELRIWILEDVNKHEWSKYVYTLGEDAVLNRLDHFIVGVTPNGEIVFSMRKTSKPFYVYYFNPEMNTLRKVKIQALDGDTSVYAFVNFVEDLNVNDSKQLKSSLANRGLNIIRRRPQPQQRRHTSSRDLSNSASSVKNKQPTTLSQNKYDLLANLE</sequence>
<reference evidence="3 4" key="1">
    <citation type="submission" date="2024-04" db="EMBL/GenBank/DDBJ databases">
        <title>Genome assembly C_amara_ONT_v2.</title>
        <authorList>
            <person name="Yant L."/>
            <person name="Moore C."/>
            <person name="Slenker M."/>
        </authorList>
    </citation>
    <scope>NUCLEOTIDE SEQUENCE [LARGE SCALE GENOMIC DNA]</scope>
    <source>
        <tissue evidence="3">Leaf</tissue>
    </source>
</reference>
<dbReference type="EMBL" id="JBANAX010000138">
    <property type="protein sequence ID" value="KAL1221046.1"/>
    <property type="molecule type" value="Genomic_DNA"/>
</dbReference>
<comment type="caution">
    <text evidence="3">The sequence shown here is derived from an EMBL/GenBank/DDBJ whole genome shotgun (WGS) entry which is preliminary data.</text>
</comment>
<dbReference type="SUPFAM" id="SSF81383">
    <property type="entry name" value="F-box domain"/>
    <property type="match status" value="1"/>
</dbReference>
<feature type="region of interest" description="Disordered" evidence="1">
    <location>
        <begin position="380"/>
        <end position="427"/>
    </location>
</feature>
<dbReference type="PANTHER" id="PTHR31111">
    <property type="entry name" value="BNAA05G37150D PROTEIN-RELATED"/>
    <property type="match status" value="1"/>
</dbReference>
<dbReference type="InterPro" id="IPR017451">
    <property type="entry name" value="F-box-assoc_interact_dom"/>
</dbReference>
<dbReference type="Proteomes" id="UP001558713">
    <property type="component" value="Unassembled WGS sequence"/>
</dbReference>
<evidence type="ECO:0000313" key="4">
    <source>
        <dbReference type="Proteomes" id="UP001558713"/>
    </source>
</evidence>
<evidence type="ECO:0000259" key="2">
    <source>
        <dbReference type="SMART" id="SM00256"/>
    </source>
</evidence>
<dbReference type="Pfam" id="PF00646">
    <property type="entry name" value="F-box"/>
    <property type="match status" value="1"/>
</dbReference>
<dbReference type="InterPro" id="IPR036047">
    <property type="entry name" value="F-box-like_dom_sf"/>
</dbReference>
<protein>
    <submittedName>
        <fullName evidence="3">F-box protein</fullName>
    </submittedName>
</protein>
<name>A0ABD1BV22_CARAN</name>
<proteinExistence type="predicted"/>
<feature type="compositionally biased region" description="Basic residues" evidence="1">
    <location>
        <begin position="383"/>
        <end position="395"/>
    </location>
</feature>
<evidence type="ECO:0000313" key="3">
    <source>
        <dbReference type="EMBL" id="KAL1221046.1"/>
    </source>
</evidence>
<dbReference type="InterPro" id="IPR013187">
    <property type="entry name" value="F-box-assoc_dom_typ3"/>
</dbReference>
<keyword evidence="4" id="KW-1185">Reference proteome</keyword>
<evidence type="ECO:0000256" key="1">
    <source>
        <dbReference type="SAM" id="MobiDB-lite"/>
    </source>
</evidence>
<dbReference type="NCBIfam" id="TIGR01640">
    <property type="entry name" value="F_box_assoc_1"/>
    <property type="match status" value="1"/>
</dbReference>
<feature type="domain" description="F-box" evidence="2">
    <location>
        <begin position="11"/>
        <end position="50"/>
    </location>
</feature>
<organism evidence="3 4">
    <name type="scientific">Cardamine amara subsp. amara</name>
    <dbReference type="NCBI Taxonomy" id="228776"/>
    <lineage>
        <taxon>Eukaryota</taxon>
        <taxon>Viridiplantae</taxon>
        <taxon>Streptophyta</taxon>
        <taxon>Embryophyta</taxon>
        <taxon>Tracheophyta</taxon>
        <taxon>Spermatophyta</taxon>
        <taxon>Magnoliopsida</taxon>
        <taxon>eudicotyledons</taxon>
        <taxon>Gunneridae</taxon>
        <taxon>Pentapetalae</taxon>
        <taxon>rosids</taxon>
        <taxon>malvids</taxon>
        <taxon>Brassicales</taxon>
        <taxon>Brassicaceae</taxon>
        <taxon>Cardamineae</taxon>
        <taxon>Cardamine</taxon>
    </lineage>
</organism>
<dbReference type="AlphaFoldDB" id="A0ABD1BV22"/>
<feature type="compositionally biased region" description="Polar residues" evidence="1">
    <location>
        <begin position="398"/>
        <end position="419"/>
    </location>
</feature>
<dbReference type="PANTHER" id="PTHR31111:SF128">
    <property type="entry name" value="F-BOX DOMAIN-CONTAINING PROTEIN"/>
    <property type="match status" value="1"/>
</dbReference>
<dbReference type="CDD" id="cd22157">
    <property type="entry name" value="F-box_AtFBW1-like"/>
    <property type="match status" value="1"/>
</dbReference>
<dbReference type="Pfam" id="PF08268">
    <property type="entry name" value="FBA_3"/>
    <property type="match status" value="1"/>
</dbReference>